<dbReference type="SUPFAM" id="SSF46785">
    <property type="entry name" value="Winged helix' DNA-binding domain"/>
    <property type="match status" value="1"/>
</dbReference>
<reference evidence="7" key="1">
    <citation type="journal article" date="2019" name="Int. J. Syst. Evol. Microbiol.">
        <title>The Global Catalogue of Microorganisms (GCM) 10K type strain sequencing project: providing services to taxonomists for standard genome sequencing and annotation.</title>
        <authorList>
            <consortium name="The Broad Institute Genomics Platform"/>
            <consortium name="The Broad Institute Genome Sequencing Center for Infectious Disease"/>
            <person name="Wu L."/>
            <person name="Ma J."/>
        </authorList>
    </citation>
    <scope>NUCLEOTIDE SEQUENCE [LARGE SCALE GENOMIC DNA]</scope>
    <source>
        <strain evidence="7">KCTC 52640</strain>
    </source>
</reference>
<dbReference type="InterPro" id="IPR036390">
    <property type="entry name" value="WH_DNA-bd_sf"/>
</dbReference>
<accession>A0ABV7EN39</accession>
<evidence type="ECO:0000259" key="5">
    <source>
        <dbReference type="PROSITE" id="PS50931"/>
    </source>
</evidence>
<keyword evidence="3" id="KW-0238">DNA-binding</keyword>
<evidence type="ECO:0000256" key="2">
    <source>
        <dbReference type="ARBA" id="ARBA00023015"/>
    </source>
</evidence>
<dbReference type="InterPro" id="IPR000847">
    <property type="entry name" value="LysR_HTH_N"/>
</dbReference>
<dbReference type="RefSeq" id="WP_380688855.1">
    <property type="nucleotide sequence ID" value="NZ_JBHRSS010000003.1"/>
</dbReference>
<evidence type="ECO:0000256" key="4">
    <source>
        <dbReference type="ARBA" id="ARBA00023163"/>
    </source>
</evidence>
<dbReference type="InterPro" id="IPR058163">
    <property type="entry name" value="LysR-type_TF_proteobact-type"/>
</dbReference>
<dbReference type="PANTHER" id="PTHR30537:SF74">
    <property type="entry name" value="HTH-TYPE TRANSCRIPTIONAL REGULATOR TRPI"/>
    <property type="match status" value="1"/>
</dbReference>
<organism evidence="6 7">
    <name type="scientific">Salinisphaera aquimarina</name>
    <dbReference type="NCBI Taxonomy" id="2094031"/>
    <lineage>
        <taxon>Bacteria</taxon>
        <taxon>Pseudomonadati</taxon>
        <taxon>Pseudomonadota</taxon>
        <taxon>Gammaproteobacteria</taxon>
        <taxon>Salinisphaerales</taxon>
        <taxon>Salinisphaeraceae</taxon>
        <taxon>Salinisphaera</taxon>
    </lineage>
</organism>
<dbReference type="PRINTS" id="PR00039">
    <property type="entry name" value="HTHLYSR"/>
</dbReference>
<dbReference type="PANTHER" id="PTHR30537">
    <property type="entry name" value="HTH-TYPE TRANSCRIPTIONAL REGULATOR"/>
    <property type="match status" value="1"/>
</dbReference>
<evidence type="ECO:0000256" key="3">
    <source>
        <dbReference type="ARBA" id="ARBA00023125"/>
    </source>
</evidence>
<dbReference type="EMBL" id="JBHRSS010000003">
    <property type="protein sequence ID" value="MFC3104150.1"/>
    <property type="molecule type" value="Genomic_DNA"/>
</dbReference>
<protein>
    <submittedName>
        <fullName evidence="6">LysR substrate-binding domain-containing protein</fullName>
    </submittedName>
</protein>
<sequence length="316" mass="34002">MDERLPLNALRAFAAAARHESFKSAAGELHVTAGAISRQVKQLEQHLGIPLFERQAHGVRLNTRGQRLASAVDDALDDMAAAYTAARGDRAASRLTVSAPPSFIQHWLLPRLAEFEAQYADVEIALDASQRLTAPEWHGDGARLAIRYGRGPWSGVRTVKLLDDMLFPVCAPRLLAQGPPLHTPADLAGHRLLHVAWRSATNRAFPGWREWLDAAGAPQVDASAGQRYSLFGLALDQAIAGRGVALASSVVVADRLASGVLVAPFDPQTAMASPCIYDLLLPLEGEAPAPARAFIDWLIGEVEAFGVTDPVMAYRS</sequence>
<dbReference type="CDD" id="cd08432">
    <property type="entry name" value="PBP2_GcdR_TrpI_HvrB_AmpR_like"/>
    <property type="match status" value="1"/>
</dbReference>
<evidence type="ECO:0000256" key="1">
    <source>
        <dbReference type="ARBA" id="ARBA00009437"/>
    </source>
</evidence>
<keyword evidence="7" id="KW-1185">Reference proteome</keyword>
<comment type="similarity">
    <text evidence="1">Belongs to the LysR transcriptional regulatory family.</text>
</comment>
<keyword evidence="2" id="KW-0805">Transcription regulation</keyword>
<name>A0ABV7EN39_9GAMM</name>
<dbReference type="Pfam" id="PF03466">
    <property type="entry name" value="LysR_substrate"/>
    <property type="match status" value="1"/>
</dbReference>
<gene>
    <name evidence="6" type="ORF">ACFOSU_09610</name>
</gene>
<evidence type="ECO:0000313" key="7">
    <source>
        <dbReference type="Proteomes" id="UP001595462"/>
    </source>
</evidence>
<dbReference type="Pfam" id="PF00126">
    <property type="entry name" value="HTH_1"/>
    <property type="match status" value="1"/>
</dbReference>
<dbReference type="Gene3D" id="1.10.10.10">
    <property type="entry name" value="Winged helix-like DNA-binding domain superfamily/Winged helix DNA-binding domain"/>
    <property type="match status" value="1"/>
</dbReference>
<dbReference type="PROSITE" id="PS50931">
    <property type="entry name" value="HTH_LYSR"/>
    <property type="match status" value="1"/>
</dbReference>
<evidence type="ECO:0000313" key="6">
    <source>
        <dbReference type="EMBL" id="MFC3104150.1"/>
    </source>
</evidence>
<proteinExistence type="inferred from homology"/>
<dbReference type="InterPro" id="IPR005119">
    <property type="entry name" value="LysR_subst-bd"/>
</dbReference>
<comment type="caution">
    <text evidence="6">The sequence shown here is derived from an EMBL/GenBank/DDBJ whole genome shotgun (WGS) entry which is preliminary data.</text>
</comment>
<dbReference type="InterPro" id="IPR036388">
    <property type="entry name" value="WH-like_DNA-bd_sf"/>
</dbReference>
<dbReference type="Gene3D" id="3.40.190.10">
    <property type="entry name" value="Periplasmic binding protein-like II"/>
    <property type="match status" value="2"/>
</dbReference>
<dbReference type="Proteomes" id="UP001595462">
    <property type="component" value="Unassembled WGS sequence"/>
</dbReference>
<dbReference type="SUPFAM" id="SSF53850">
    <property type="entry name" value="Periplasmic binding protein-like II"/>
    <property type="match status" value="1"/>
</dbReference>
<feature type="domain" description="HTH lysR-type" evidence="5">
    <location>
        <begin position="5"/>
        <end position="62"/>
    </location>
</feature>
<keyword evidence="4" id="KW-0804">Transcription</keyword>